<gene>
    <name evidence="1" type="ORF">ZOSMA_30G00980</name>
</gene>
<accession>A0A0K9P9R4</accession>
<dbReference type="AlphaFoldDB" id="A0A0K9P9R4"/>
<evidence type="ECO:0000313" key="2">
    <source>
        <dbReference type="Proteomes" id="UP000036987"/>
    </source>
</evidence>
<organism evidence="1 2">
    <name type="scientific">Zostera marina</name>
    <name type="common">Eelgrass</name>
    <dbReference type="NCBI Taxonomy" id="29655"/>
    <lineage>
        <taxon>Eukaryota</taxon>
        <taxon>Viridiplantae</taxon>
        <taxon>Streptophyta</taxon>
        <taxon>Embryophyta</taxon>
        <taxon>Tracheophyta</taxon>
        <taxon>Spermatophyta</taxon>
        <taxon>Magnoliopsida</taxon>
        <taxon>Liliopsida</taxon>
        <taxon>Zosteraceae</taxon>
        <taxon>Zostera</taxon>
    </lineage>
</organism>
<evidence type="ECO:0000313" key="1">
    <source>
        <dbReference type="EMBL" id="KMZ65818.1"/>
    </source>
</evidence>
<dbReference type="EMBL" id="LFYR01001011">
    <property type="protein sequence ID" value="KMZ65818.1"/>
    <property type="molecule type" value="Genomic_DNA"/>
</dbReference>
<reference evidence="2" key="1">
    <citation type="journal article" date="2016" name="Nature">
        <title>The genome of the seagrass Zostera marina reveals angiosperm adaptation to the sea.</title>
        <authorList>
            <person name="Olsen J.L."/>
            <person name="Rouze P."/>
            <person name="Verhelst B."/>
            <person name="Lin Y.-C."/>
            <person name="Bayer T."/>
            <person name="Collen J."/>
            <person name="Dattolo E."/>
            <person name="De Paoli E."/>
            <person name="Dittami S."/>
            <person name="Maumus F."/>
            <person name="Michel G."/>
            <person name="Kersting A."/>
            <person name="Lauritano C."/>
            <person name="Lohaus R."/>
            <person name="Toepel M."/>
            <person name="Tonon T."/>
            <person name="Vanneste K."/>
            <person name="Amirebrahimi M."/>
            <person name="Brakel J."/>
            <person name="Bostroem C."/>
            <person name="Chovatia M."/>
            <person name="Grimwood J."/>
            <person name="Jenkins J.W."/>
            <person name="Jueterbock A."/>
            <person name="Mraz A."/>
            <person name="Stam W.T."/>
            <person name="Tice H."/>
            <person name="Bornberg-Bauer E."/>
            <person name="Green P.J."/>
            <person name="Pearson G.A."/>
            <person name="Procaccini G."/>
            <person name="Duarte C.M."/>
            <person name="Schmutz J."/>
            <person name="Reusch T.B.H."/>
            <person name="Van de Peer Y."/>
        </authorList>
    </citation>
    <scope>NUCLEOTIDE SEQUENCE [LARGE SCALE GENOMIC DNA]</scope>
    <source>
        <strain evidence="2">cv. Finnish</strain>
    </source>
</reference>
<name>A0A0K9P9R4_ZOSMR</name>
<keyword evidence="2" id="KW-1185">Reference proteome</keyword>
<dbReference type="Proteomes" id="UP000036987">
    <property type="component" value="Unassembled WGS sequence"/>
</dbReference>
<protein>
    <submittedName>
        <fullName evidence="1">Uncharacterized protein</fullName>
    </submittedName>
</protein>
<comment type="caution">
    <text evidence="1">The sequence shown here is derived from an EMBL/GenBank/DDBJ whole genome shotgun (WGS) entry which is preliminary data.</text>
</comment>
<proteinExistence type="predicted"/>
<sequence length="151" mass="17205">MTPLHLPSHRGILAGHAELQSHRGTYIVELIRRSRGSHLRNPSQNTCRSSRLQFRANCNHSAELQSNEGYCFSSSLLFIIYFSMDLVSVPSMDLFGESLDIISSATCNSDYSIRETITLFGHKIARQFHIHCCPYLVKICLRFHRSGNTFK</sequence>